<dbReference type="AlphaFoldDB" id="A0A4P9Z3F4"/>
<evidence type="ECO:0000313" key="2">
    <source>
        <dbReference type="Proteomes" id="UP000278143"/>
    </source>
</evidence>
<protein>
    <submittedName>
        <fullName evidence="1">Uncharacterized protein</fullName>
    </submittedName>
</protein>
<proteinExistence type="predicted"/>
<reference evidence="2" key="1">
    <citation type="journal article" date="2018" name="Nat. Microbiol.">
        <title>Leveraging single-cell genomics to expand the fungal tree of life.</title>
        <authorList>
            <person name="Ahrendt S.R."/>
            <person name="Quandt C.A."/>
            <person name="Ciobanu D."/>
            <person name="Clum A."/>
            <person name="Salamov A."/>
            <person name="Andreopoulos B."/>
            <person name="Cheng J.F."/>
            <person name="Woyke T."/>
            <person name="Pelin A."/>
            <person name="Henrissat B."/>
            <person name="Reynolds N.K."/>
            <person name="Benny G.L."/>
            <person name="Smith M.E."/>
            <person name="James T.Y."/>
            <person name="Grigoriev I.V."/>
        </authorList>
    </citation>
    <scope>NUCLEOTIDE SEQUENCE [LARGE SCALE GENOMIC DNA]</scope>
    <source>
        <strain evidence="2">Benny S71-1</strain>
    </source>
</reference>
<accession>A0A4P9Z3F4</accession>
<name>A0A4P9Z3F4_9FUNG</name>
<dbReference type="OrthoDB" id="10258585at2759"/>
<sequence>MSQPPSAPGDTANINVYLHPELQKWVYKDPKDNIEYEYDDEKRAWFPMVGAATVEHMDTRR</sequence>
<gene>
    <name evidence="1" type="ORF">SYNPS1DRAFT_21402</name>
</gene>
<keyword evidence="2" id="KW-1185">Reference proteome</keyword>
<dbReference type="Proteomes" id="UP000278143">
    <property type="component" value="Unassembled WGS sequence"/>
</dbReference>
<organism evidence="1 2">
    <name type="scientific">Syncephalis pseudoplumigaleata</name>
    <dbReference type="NCBI Taxonomy" id="1712513"/>
    <lineage>
        <taxon>Eukaryota</taxon>
        <taxon>Fungi</taxon>
        <taxon>Fungi incertae sedis</taxon>
        <taxon>Zoopagomycota</taxon>
        <taxon>Zoopagomycotina</taxon>
        <taxon>Zoopagomycetes</taxon>
        <taxon>Zoopagales</taxon>
        <taxon>Piptocephalidaceae</taxon>
        <taxon>Syncephalis</taxon>
    </lineage>
</organism>
<dbReference type="EMBL" id="KZ989300">
    <property type="protein sequence ID" value="RKP26945.1"/>
    <property type="molecule type" value="Genomic_DNA"/>
</dbReference>
<evidence type="ECO:0000313" key="1">
    <source>
        <dbReference type="EMBL" id="RKP26945.1"/>
    </source>
</evidence>